<comment type="caution">
    <text evidence="11">The sequence shown here is derived from an EMBL/GenBank/DDBJ whole genome shotgun (WGS) entry which is preliminary data.</text>
</comment>
<evidence type="ECO:0000256" key="8">
    <source>
        <dbReference type="SAM" id="SignalP"/>
    </source>
</evidence>
<dbReference type="Gene3D" id="3.40.50.200">
    <property type="entry name" value="Peptidase S8/S53 domain"/>
    <property type="match status" value="1"/>
</dbReference>
<dbReference type="OrthoDB" id="2014869at2759"/>
<keyword evidence="6" id="KW-0325">Glycoprotein</keyword>
<feature type="chain" id="PRO_5021766591" description="Inhibitor I9 domain-containing protein" evidence="8">
    <location>
        <begin position="20"/>
        <end position="328"/>
    </location>
</feature>
<dbReference type="InterPro" id="IPR045051">
    <property type="entry name" value="SBT"/>
</dbReference>
<evidence type="ECO:0000259" key="9">
    <source>
        <dbReference type="Pfam" id="PF00082"/>
    </source>
</evidence>
<keyword evidence="12" id="KW-1185">Reference proteome</keyword>
<protein>
    <recommendedName>
        <fullName evidence="13">Inhibitor I9 domain-containing protein</fullName>
    </recommendedName>
</protein>
<evidence type="ECO:0000259" key="10">
    <source>
        <dbReference type="Pfam" id="PF05922"/>
    </source>
</evidence>
<dbReference type="Pfam" id="PF05922">
    <property type="entry name" value="Inhibitor_I9"/>
    <property type="match status" value="1"/>
</dbReference>
<dbReference type="Proteomes" id="UP000489600">
    <property type="component" value="Unassembled WGS sequence"/>
</dbReference>
<dbReference type="PROSITE" id="PS51257">
    <property type="entry name" value="PROKAR_LIPOPROTEIN"/>
    <property type="match status" value="1"/>
</dbReference>
<proteinExistence type="inferred from homology"/>
<keyword evidence="3 8" id="KW-0732">Signal</keyword>
<feature type="domain" description="Peptidase S8/S53" evidence="9">
    <location>
        <begin position="153"/>
        <end position="319"/>
    </location>
</feature>
<dbReference type="InterPro" id="IPR010259">
    <property type="entry name" value="S8pro/Inhibitor_I9"/>
</dbReference>
<name>A0A565C379_9BRAS</name>
<dbReference type="InterPro" id="IPR036852">
    <property type="entry name" value="Peptidase_S8/S53_dom_sf"/>
</dbReference>
<accession>A0A565C379</accession>
<dbReference type="PANTHER" id="PTHR10795">
    <property type="entry name" value="PROPROTEIN CONVERTASE SUBTILISIN/KEXIN"/>
    <property type="match status" value="1"/>
</dbReference>
<dbReference type="InterPro" id="IPR037045">
    <property type="entry name" value="S8pro/Inhibitor_I9_sf"/>
</dbReference>
<reference evidence="11" key="1">
    <citation type="submission" date="2019-07" db="EMBL/GenBank/DDBJ databases">
        <authorList>
            <person name="Dittberner H."/>
        </authorList>
    </citation>
    <scope>NUCLEOTIDE SEQUENCE [LARGE SCALE GENOMIC DNA]</scope>
</reference>
<feature type="domain" description="Inhibitor I9" evidence="10">
    <location>
        <begin position="25"/>
        <end position="103"/>
    </location>
</feature>
<evidence type="ECO:0008006" key="13">
    <source>
        <dbReference type="Google" id="ProtNLM"/>
    </source>
</evidence>
<evidence type="ECO:0000256" key="4">
    <source>
        <dbReference type="ARBA" id="ARBA00022801"/>
    </source>
</evidence>
<keyword evidence="4" id="KW-0378">Hydrolase</keyword>
<dbReference type="AlphaFoldDB" id="A0A565C379"/>
<evidence type="ECO:0000256" key="6">
    <source>
        <dbReference type="ARBA" id="ARBA00023180"/>
    </source>
</evidence>
<evidence type="ECO:0000313" key="11">
    <source>
        <dbReference type="EMBL" id="VVB08072.1"/>
    </source>
</evidence>
<evidence type="ECO:0000256" key="3">
    <source>
        <dbReference type="ARBA" id="ARBA00022729"/>
    </source>
</evidence>
<dbReference type="PROSITE" id="PS51892">
    <property type="entry name" value="SUBTILASE"/>
    <property type="match status" value="1"/>
</dbReference>
<evidence type="ECO:0000256" key="5">
    <source>
        <dbReference type="ARBA" id="ARBA00022825"/>
    </source>
</evidence>
<comment type="similarity">
    <text evidence="1 7">Belongs to the peptidase S8 family.</text>
</comment>
<dbReference type="EMBL" id="CABITT030000006">
    <property type="protein sequence ID" value="VVB08072.1"/>
    <property type="molecule type" value="Genomic_DNA"/>
</dbReference>
<dbReference type="Pfam" id="PF00082">
    <property type="entry name" value="Peptidase_S8"/>
    <property type="match status" value="1"/>
</dbReference>
<keyword evidence="2" id="KW-0645">Protease</keyword>
<sequence length="328" mass="36122">MRRFFFSLLLFLAPLLASCTKEKQVYIVYYGEHKGDKALYEIEDHHYSYLQSVKESAEDAKSSLLYSYKHSINGFAAELTADEASRLKGLKGVVSVFKSDPRKYKTHTTRSWEFVGLKDDEVSGFRGDDRYQNLDVNDHFRVGRKFLKTAKHGDGVIVGVIDNGVWPESRSFSDKGMGPIPESWKGICQTGVAFNSSHCNRKIIGARYYARGYERYYGPFNTEANQDFLSPRDADGHGSHTSSTAVGRQVNGVSVFGGIAMGTASGGASLARLAVYKACWAVPNADKSNGNTCFDEDLLAAFDDAITDGVHVISISIGTAVPQPYLNS</sequence>
<dbReference type="FunFam" id="3.30.70.80:FF:000002">
    <property type="entry name" value="Subtilisin-like protease SBT5.3"/>
    <property type="match status" value="1"/>
</dbReference>
<dbReference type="SUPFAM" id="SSF52743">
    <property type="entry name" value="Subtilisin-like"/>
    <property type="match status" value="1"/>
</dbReference>
<dbReference type="GO" id="GO:0006508">
    <property type="term" value="P:proteolysis"/>
    <property type="evidence" value="ECO:0007669"/>
    <property type="project" value="UniProtKB-KW"/>
</dbReference>
<keyword evidence="5" id="KW-0720">Serine protease</keyword>
<organism evidence="11 12">
    <name type="scientific">Arabis nemorensis</name>
    <dbReference type="NCBI Taxonomy" id="586526"/>
    <lineage>
        <taxon>Eukaryota</taxon>
        <taxon>Viridiplantae</taxon>
        <taxon>Streptophyta</taxon>
        <taxon>Embryophyta</taxon>
        <taxon>Tracheophyta</taxon>
        <taxon>Spermatophyta</taxon>
        <taxon>Magnoliopsida</taxon>
        <taxon>eudicotyledons</taxon>
        <taxon>Gunneridae</taxon>
        <taxon>Pentapetalae</taxon>
        <taxon>rosids</taxon>
        <taxon>malvids</taxon>
        <taxon>Brassicales</taxon>
        <taxon>Brassicaceae</taxon>
        <taxon>Arabideae</taxon>
        <taxon>Arabis</taxon>
    </lineage>
</organism>
<dbReference type="InterPro" id="IPR000209">
    <property type="entry name" value="Peptidase_S8/S53_dom"/>
</dbReference>
<dbReference type="Gene3D" id="3.30.70.80">
    <property type="entry name" value="Peptidase S8 propeptide/proteinase inhibitor I9"/>
    <property type="match status" value="1"/>
</dbReference>
<evidence type="ECO:0000256" key="2">
    <source>
        <dbReference type="ARBA" id="ARBA00022670"/>
    </source>
</evidence>
<gene>
    <name evidence="11" type="ORF">ANE_LOCUS18516</name>
</gene>
<dbReference type="GO" id="GO:0004252">
    <property type="term" value="F:serine-type endopeptidase activity"/>
    <property type="evidence" value="ECO:0007669"/>
    <property type="project" value="InterPro"/>
</dbReference>
<evidence type="ECO:0000256" key="1">
    <source>
        <dbReference type="ARBA" id="ARBA00011073"/>
    </source>
</evidence>
<comment type="caution">
    <text evidence="7">Lacks conserved residue(s) required for the propagation of feature annotation.</text>
</comment>
<evidence type="ECO:0000313" key="12">
    <source>
        <dbReference type="Proteomes" id="UP000489600"/>
    </source>
</evidence>
<evidence type="ECO:0000256" key="7">
    <source>
        <dbReference type="PROSITE-ProRule" id="PRU01240"/>
    </source>
</evidence>
<feature type="signal peptide" evidence="8">
    <location>
        <begin position="1"/>
        <end position="19"/>
    </location>
</feature>